<dbReference type="EMBL" id="JANIIK010000110">
    <property type="protein sequence ID" value="KAJ3596399.1"/>
    <property type="molecule type" value="Genomic_DNA"/>
</dbReference>
<gene>
    <name evidence="2" type="ORF">NHX12_002806</name>
</gene>
<feature type="region of interest" description="Disordered" evidence="1">
    <location>
        <begin position="1"/>
        <end position="49"/>
    </location>
</feature>
<accession>A0A9Q0DXR6</accession>
<evidence type="ECO:0000256" key="1">
    <source>
        <dbReference type="SAM" id="MobiDB-lite"/>
    </source>
</evidence>
<keyword evidence="3" id="KW-1185">Reference proteome</keyword>
<feature type="region of interest" description="Disordered" evidence="1">
    <location>
        <begin position="70"/>
        <end position="116"/>
    </location>
</feature>
<feature type="compositionally biased region" description="Polar residues" evidence="1">
    <location>
        <begin position="37"/>
        <end position="49"/>
    </location>
</feature>
<evidence type="ECO:0000313" key="2">
    <source>
        <dbReference type="EMBL" id="KAJ3596399.1"/>
    </source>
</evidence>
<organism evidence="2 3">
    <name type="scientific">Muraenolepis orangiensis</name>
    <name type="common">Patagonian moray cod</name>
    <dbReference type="NCBI Taxonomy" id="630683"/>
    <lineage>
        <taxon>Eukaryota</taxon>
        <taxon>Metazoa</taxon>
        <taxon>Chordata</taxon>
        <taxon>Craniata</taxon>
        <taxon>Vertebrata</taxon>
        <taxon>Euteleostomi</taxon>
        <taxon>Actinopterygii</taxon>
        <taxon>Neopterygii</taxon>
        <taxon>Teleostei</taxon>
        <taxon>Neoteleostei</taxon>
        <taxon>Acanthomorphata</taxon>
        <taxon>Zeiogadaria</taxon>
        <taxon>Gadariae</taxon>
        <taxon>Gadiformes</taxon>
        <taxon>Muraenolepidoidei</taxon>
        <taxon>Muraenolepididae</taxon>
        <taxon>Muraenolepis</taxon>
    </lineage>
</organism>
<comment type="caution">
    <text evidence="2">The sequence shown here is derived from an EMBL/GenBank/DDBJ whole genome shotgun (WGS) entry which is preliminary data.</text>
</comment>
<feature type="compositionally biased region" description="Polar residues" evidence="1">
    <location>
        <begin position="1"/>
        <end position="10"/>
    </location>
</feature>
<sequence length="146" mass="15905">MKREPSTYTPVLTDPGSHSPGRIPRVPVTTTRRKARQSTTNGKQRASLSGQTRLSLLSLCSRDASQLAAVPQGPRSLHQIPPMLYEYGGEGGGGDGDGYSRTTEKEGSPSVETRGGRSLWRNSTLTLTWSQEHLLWEASIGRRVNS</sequence>
<feature type="compositionally biased region" description="Gly residues" evidence="1">
    <location>
        <begin position="88"/>
        <end position="97"/>
    </location>
</feature>
<proteinExistence type="predicted"/>
<protein>
    <submittedName>
        <fullName evidence="2">Uncharacterized protein</fullName>
    </submittedName>
</protein>
<name>A0A9Q0DXR6_9TELE</name>
<dbReference type="AlphaFoldDB" id="A0A9Q0DXR6"/>
<reference evidence="2" key="1">
    <citation type="submission" date="2022-07" db="EMBL/GenBank/DDBJ databases">
        <title>Chromosome-level genome of Muraenolepis orangiensis.</title>
        <authorList>
            <person name="Kim J."/>
        </authorList>
    </citation>
    <scope>NUCLEOTIDE SEQUENCE</scope>
    <source>
        <strain evidence="2">KU_S4_2022</strain>
        <tissue evidence="2">Muscle</tissue>
    </source>
</reference>
<dbReference type="Proteomes" id="UP001148018">
    <property type="component" value="Unassembled WGS sequence"/>
</dbReference>
<evidence type="ECO:0000313" key="3">
    <source>
        <dbReference type="Proteomes" id="UP001148018"/>
    </source>
</evidence>